<evidence type="ECO:0000256" key="1">
    <source>
        <dbReference type="ARBA" id="ARBA00006226"/>
    </source>
</evidence>
<dbReference type="InterPro" id="IPR035093">
    <property type="entry name" value="RelE/ParE_toxin_dom_sf"/>
</dbReference>
<protein>
    <submittedName>
        <fullName evidence="3">mRNA interferase RelE/StbE</fullName>
    </submittedName>
</protein>
<dbReference type="AlphaFoldDB" id="A0A450Z128"/>
<dbReference type="EMBL" id="CAADFS010000047">
    <property type="protein sequence ID" value="VFK47442.1"/>
    <property type="molecule type" value="Genomic_DNA"/>
</dbReference>
<dbReference type="PANTHER" id="PTHR35601">
    <property type="entry name" value="TOXIN RELE"/>
    <property type="match status" value="1"/>
</dbReference>
<dbReference type="Pfam" id="PF05016">
    <property type="entry name" value="ParE_toxin"/>
    <property type="match status" value="1"/>
</dbReference>
<accession>A0A450Z128</accession>
<proteinExistence type="inferred from homology"/>
<dbReference type="PANTHER" id="PTHR35601:SF1">
    <property type="entry name" value="TOXIN RELE"/>
    <property type="match status" value="1"/>
</dbReference>
<dbReference type="Gene3D" id="3.30.2310.20">
    <property type="entry name" value="RelE-like"/>
    <property type="match status" value="1"/>
</dbReference>
<evidence type="ECO:0000313" key="3">
    <source>
        <dbReference type="EMBL" id="VFK47442.1"/>
    </source>
</evidence>
<dbReference type="InterPro" id="IPR007712">
    <property type="entry name" value="RelE/ParE_toxin"/>
</dbReference>
<reference evidence="3" key="1">
    <citation type="submission" date="2019-02" db="EMBL/GenBank/DDBJ databases">
        <authorList>
            <person name="Gruber-Vodicka R. H."/>
            <person name="Seah K. B. B."/>
        </authorList>
    </citation>
    <scope>NUCLEOTIDE SEQUENCE</scope>
    <source>
        <strain evidence="3">BECK_BZ123</strain>
    </source>
</reference>
<name>A0A450Z128_9GAMM</name>
<gene>
    <name evidence="3" type="ORF">BECKTC1821D_GA0114238_104710</name>
</gene>
<organism evidence="3">
    <name type="scientific">Candidatus Kentrum sp. TC</name>
    <dbReference type="NCBI Taxonomy" id="2126339"/>
    <lineage>
        <taxon>Bacteria</taxon>
        <taxon>Pseudomonadati</taxon>
        <taxon>Pseudomonadota</taxon>
        <taxon>Gammaproteobacteria</taxon>
        <taxon>Candidatus Kentrum</taxon>
    </lineage>
</organism>
<evidence type="ECO:0000256" key="2">
    <source>
        <dbReference type="ARBA" id="ARBA00022649"/>
    </source>
</evidence>
<dbReference type="SUPFAM" id="SSF143011">
    <property type="entry name" value="RelE-like"/>
    <property type="match status" value="1"/>
</dbReference>
<comment type="similarity">
    <text evidence="1">Belongs to the RelE toxin family.</text>
</comment>
<keyword evidence="2" id="KW-1277">Toxin-antitoxin system</keyword>
<sequence>MSYRLKFVPAAMCKWQKLALPIKAQFKKEPVKAQFRKKLSERLLAPHIPASKLRGLDDAYKIKLRASSYRLVYQVDDGEMAVYVLSVGKRERGIVYRKAAERGA</sequence>